<evidence type="ECO:0008006" key="3">
    <source>
        <dbReference type="Google" id="ProtNLM"/>
    </source>
</evidence>
<name>A0A232EFB7_9HYME</name>
<dbReference type="Gene3D" id="3.40.630.30">
    <property type="match status" value="1"/>
</dbReference>
<gene>
    <name evidence="1" type="ORF">TSAR_015273</name>
</gene>
<dbReference type="OrthoDB" id="8113373at2759"/>
<organism evidence="1 2">
    <name type="scientific">Trichomalopsis sarcophagae</name>
    <dbReference type="NCBI Taxonomy" id="543379"/>
    <lineage>
        <taxon>Eukaryota</taxon>
        <taxon>Metazoa</taxon>
        <taxon>Ecdysozoa</taxon>
        <taxon>Arthropoda</taxon>
        <taxon>Hexapoda</taxon>
        <taxon>Insecta</taxon>
        <taxon>Pterygota</taxon>
        <taxon>Neoptera</taxon>
        <taxon>Endopterygota</taxon>
        <taxon>Hymenoptera</taxon>
        <taxon>Apocrita</taxon>
        <taxon>Proctotrupomorpha</taxon>
        <taxon>Chalcidoidea</taxon>
        <taxon>Pteromalidae</taxon>
        <taxon>Pteromalinae</taxon>
        <taxon>Trichomalopsis</taxon>
    </lineage>
</organism>
<keyword evidence="2" id="KW-1185">Reference proteome</keyword>
<proteinExistence type="predicted"/>
<dbReference type="PANTHER" id="PTHR20905">
    <property type="entry name" value="N-ACETYLTRANSFERASE-RELATED"/>
    <property type="match status" value="1"/>
</dbReference>
<evidence type="ECO:0000313" key="2">
    <source>
        <dbReference type="Proteomes" id="UP000215335"/>
    </source>
</evidence>
<dbReference type="AlphaFoldDB" id="A0A232EFB7"/>
<protein>
    <recommendedName>
        <fullName evidence="3">N-acetyltransferase domain-containing protein</fullName>
    </recommendedName>
</protein>
<dbReference type="GO" id="GO:0008080">
    <property type="term" value="F:N-acetyltransferase activity"/>
    <property type="evidence" value="ECO:0007669"/>
    <property type="project" value="TreeGrafter"/>
</dbReference>
<sequence length="259" mass="29242">MSDKSNGNRIAADWKRPAGPLNVWRQVEGRELLAGGLTRRIRFSIQDVPKDRYDEAIEHMLEFFLADEATCACLKLKQCHDAVEDFRKLWKYLFEIGLSVAAFKLDSDDSLLELAGVNVLFAVTEEINKALEDFTINFKCEKARKIFEFIHDESEKVDVCGMYGVDTYISALGLSVSPAFRGQKLGVTLLEARNDIGRKYGFTATATIFTGAASQKQAERAGFETKYSRDFSGVFDNEGQPLFPCIESKDIKFMTKELR</sequence>
<evidence type="ECO:0000313" key="1">
    <source>
        <dbReference type="EMBL" id="OXU17024.1"/>
    </source>
</evidence>
<dbReference type="PANTHER" id="PTHR20905:SF32">
    <property type="entry name" value="ARYLALKYLAMINE N-ACETYLTRANSFERASE-LIKE 7, ISOFORM A"/>
    <property type="match status" value="1"/>
</dbReference>
<dbReference type="InterPro" id="IPR016181">
    <property type="entry name" value="Acyl_CoA_acyltransferase"/>
</dbReference>
<reference evidence="1 2" key="1">
    <citation type="journal article" date="2017" name="Curr. Biol.">
        <title>The Evolution of Venom by Co-option of Single-Copy Genes.</title>
        <authorList>
            <person name="Martinson E.O."/>
            <person name="Mrinalini"/>
            <person name="Kelkar Y.D."/>
            <person name="Chang C.H."/>
            <person name="Werren J.H."/>
        </authorList>
    </citation>
    <scope>NUCLEOTIDE SEQUENCE [LARGE SCALE GENOMIC DNA]</scope>
    <source>
        <strain evidence="1 2">Alberta</strain>
        <tissue evidence="1">Whole body</tissue>
    </source>
</reference>
<dbReference type="EMBL" id="NNAY01005085">
    <property type="protein sequence ID" value="OXU17024.1"/>
    <property type="molecule type" value="Genomic_DNA"/>
</dbReference>
<dbReference type="SUPFAM" id="SSF55729">
    <property type="entry name" value="Acyl-CoA N-acyltransferases (Nat)"/>
    <property type="match status" value="1"/>
</dbReference>
<dbReference type="Proteomes" id="UP000215335">
    <property type="component" value="Unassembled WGS sequence"/>
</dbReference>
<accession>A0A232EFB7</accession>
<comment type="caution">
    <text evidence="1">The sequence shown here is derived from an EMBL/GenBank/DDBJ whole genome shotgun (WGS) entry which is preliminary data.</text>
</comment>